<dbReference type="GO" id="GO:0006935">
    <property type="term" value="P:chemotaxis"/>
    <property type="evidence" value="ECO:0007669"/>
    <property type="project" value="UniProtKB-UniRule"/>
</dbReference>
<dbReference type="GO" id="GO:0005737">
    <property type="term" value="C:cytoplasm"/>
    <property type="evidence" value="ECO:0007669"/>
    <property type="project" value="UniProtKB-SubCell"/>
</dbReference>
<evidence type="ECO:0000256" key="6">
    <source>
        <dbReference type="PROSITE-ProRule" id="PRU00050"/>
    </source>
</evidence>
<dbReference type="KEGG" id="saqi:AXG55_04115"/>
<dbReference type="Pfam" id="PF00072">
    <property type="entry name" value="Response_reg"/>
    <property type="match status" value="1"/>
</dbReference>
<dbReference type="GO" id="GO:0000156">
    <property type="term" value="F:phosphorelay response regulator activity"/>
    <property type="evidence" value="ECO:0007669"/>
    <property type="project" value="InterPro"/>
</dbReference>
<evidence type="ECO:0000256" key="4">
    <source>
        <dbReference type="ARBA" id="ARBA00048267"/>
    </source>
</evidence>
<keyword evidence="1 5" id="KW-0963">Cytoplasm</keyword>
<comment type="function">
    <text evidence="5">Involved in chemotaxis. Part of a chemotaxis signal transduction system that modulates chemotaxis in response to various stimuli. Catalyzes the demethylation of specific methylglutamate residues introduced into the chemoreceptors (methyl-accepting chemotaxis proteins or MCP) by CheR. Also mediates the irreversible deamidation of specific glutamine residues to glutamic acid.</text>
</comment>
<keyword evidence="2 5" id="KW-0145">Chemotaxis</keyword>
<dbReference type="PANTHER" id="PTHR42872">
    <property type="entry name" value="PROTEIN-GLUTAMATE METHYLESTERASE/PROTEIN-GLUTAMINE GLUTAMINASE"/>
    <property type="match status" value="1"/>
</dbReference>
<dbReference type="AlphaFoldDB" id="A0A1L4CYU4"/>
<dbReference type="Gene3D" id="3.40.50.2300">
    <property type="match status" value="1"/>
</dbReference>
<dbReference type="NCBIfam" id="NF001965">
    <property type="entry name" value="PRK00742.1"/>
    <property type="match status" value="1"/>
</dbReference>
<feature type="modified residue" description="4-aspartylphosphate" evidence="5 7">
    <location>
        <position position="53"/>
    </location>
</feature>
<dbReference type="InterPro" id="IPR000673">
    <property type="entry name" value="Sig_transdc_resp-reg_Me-estase"/>
</dbReference>
<evidence type="ECO:0000259" key="8">
    <source>
        <dbReference type="PROSITE" id="PS50110"/>
    </source>
</evidence>
<dbReference type="CDD" id="cd17541">
    <property type="entry name" value="REC_CheB-like"/>
    <property type="match status" value="1"/>
</dbReference>
<dbReference type="GO" id="GO:0050568">
    <property type="term" value="F:protein-glutamine glutaminase activity"/>
    <property type="evidence" value="ECO:0007669"/>
    <property type="project" value="UniProtKB-UniRule"/>
</dbReference>
<proteinExistence type="inferred from homology"/>
<feature type="domain" description="CheB-type methylesterase" evidence="9">
    <location>
        <begin position="168"/>
        <end position="355"/>
    </location>
</feature>
<dbReference type="InterPro" id="IPR035909">
    <property type="entry name" value="CheB_C"/>
</dbReference>
<dbReference type="PROSITE" id="PS50122">
    <property type="entry name" value="CHEB"/>
    <property type="match status" value="1"/>
</dbReference>
<keyword evidence="5 7" id="KW-0597">Phosphoprotein</keyword>
<dbReference type="RefSeq" id="WP_148696856.1">
    <property type="nucleotide sequence ID" value="NZ_CP017834.1"/>
</dbReference>
<dbReference type="PROSITE" id="PS50110">
    <property type="entry name" value="RESPONSE_REGULATORY"/>
    <property type="match status" value="1"/>
</dbReference>
<gene>
    <name evidence="5" type="primary">cheB</name>
    <name evidence="10" type="ORF">AXG55_04115</name>
</gene>
<dbReference type="SUPFAM" id="SSF52172">
    <property type="entry name" value="CheY-like"/>
    <property type="match status" value="1"/>
</dbReference>
<sequence length="355" mass="38408">MRVLIVDDSVVFRSQIKSALDGIDDIVVVNTAANGKIGIERLQQNEVDVVILDLEMPVMDGKQMLQEMRKNNLNQKVIVFASPTGEGIDLTLSALEAGASDFITKPNSNGSLEQALEGIKKELVPKILQFKNKNHFKTPVPIKKSYEPVKVQEIIPNKNFSIFRPKCIGIGSSTGGPNALEHVLAKLKGLSLEIPIFLAQHMPPKFTEALARRLEEVSGHPCHEGKEGQLALPGHIYVAPGDYHMTVEKFGDNAQTMIRLDQGSKRNSVRPAVDNLFESLAKVYGNSCVAFVLTGMGEDGLVGAHAIKAASGSVIIQDAASSVVWGMPGAIFDAGAYDAIGNLDECSEYLVQLIH</sequence>
<evidence type="ECO:0000256" key="5">
    <source>
        <dbReference type="HAMAP-Rule" id="MF_00099"/>
    </source>
</evidence>
<dbReference type="STRING" id="1915309.AXG55_04115"/>
<comment type="catalytic activity">
    <reaction evidence="5">
        <text>L-glutaminyl-[protein] + H2O = L-glutamyl-[protein] + NH4(+)</text>
        <dbReference type="Rhea" id="RHEA:16441"/>
        <dbReference type="Rhea" id="RHEA-COMP:10207"/>
        <dbReference type="Rhea" id="RHEA-COMP:10208"/>
        <dbReference type="ChEBI" id="CHEBI:15377"/>
        <dbReference type="ChEBI" id="CHEBI:28938"/>
        <dbReference type="ChEBI" id="CHEBI:29973"/>
        <dbReference type="ChEBI" id="CHEBI:30011"/>
        <dbReference type="EC" id="3.5.1.44"/>
    </reaction>
</comment>
<keyword evidence="3 5" id="KW-0378">Hydrolase</keyword>
<feature type="active site" evidence="5 6">
    <location>
        <position position="299"/>
    </location>
</feature>
<dbReference type="EC" id="3.5.1.44" evidence="5"/>
<accession>A0A1L4CYU4</accession>
<dbReference type="SUPFAM" id="SSF52738">
    <property type="entry name" value="Methylesterase CheB, C-terminal domain"/>
    <property type="match status" value="1"/>
</dbReference>
<dbReference type="HAMAP" id="MF_00099">
    <property type="entry name" value="CheB_chemtxs"/>
    <property type="match status" value="1"/>
</dbReference>
<evidence type="ECO:0000259" key="9">
    <source>
        <dbReference type="PROSITE" id="PS50122"/>
    </source>
</evidence>
<keyword evidence="11" id="KW-1185">Reference proteome</keyword>
<dbReference type="CDD" id="cd16432">
    <property type="entry name" value="CheB_Rec"/>
    <property type="match status" value="1"/>
</dbReference>
<dbReference type="Proteomes" id="UP000184731">
    <property type="component" value="Chromosome"/>
</dbReference>
<evidence type="ECO:0000256" key="7">
    <source>
        <dbReference type="PROSITE-ProRule" id="PRU00169"/>
    </source>
</evidence>
<dbReference type="EMBL" id="CP017834">
    <property type="protein sequence ID" value="APJ03133.1"/>
    <property type="molecule type" value="Genomic_DNA"/>
</dbReference>
<dbReference type="GO" id="GO:0008984">
    <property type="term" value="F:protein-glutamate methylesterase activity"/>
    <property type="evidence" value="ECO:0007669"/>
    <property type="project" value="UniProtKB-UniRule"/>
</dbReference>
<feature type="domain" description="Response regulatory" evidence="8">
    <location>
        <begin position="2"/>
        <end position="120"/>
    </location>
</feature>
<organism evidence="10 11">
    <name type="scientific">Silvanigrella aquatica</name>
    <dbReference type="NCBI Taxonomy" id="1915309"/>
    <lineage>
        <taxon>Bacteria</taxon>
        <taxon>Pseudomonadati</taxon>
        <taxon>Bdellovibrionota</taxon>
        <taxon>Oligoflexia</taxon>
        <taxon>Silvanigrellales</taxon>
        <taxon>Silvanigrellaceae</taxon>
        <taxon>Silvanigrella</taxon>
    </lineage>
</organism>
<dbReference type="PIRSF" id="PIRSF000876">
    <property type="entry name" value="RR_chemtxs_CheB"/>
    <property type="match status" value="1"/>
</dbReference>
<evidence type="ECO:0000256" key="3">
    <source>
        <dbReference type="ARBA" id="ARBA00022801"/>
    </source>
</evidence>
<dbReference type="OrthoDB" id="5291131at2"/>
<evidence type="ECO:0000256" key="2">
    <source>
        <dbReference type="ARBA" id="ARBA00022500"/>
    </source>
</evidence>
<name>A0A1L4CYU4_9BACT</name>
<dbReference type="InterPro" id="IPR001789">
    <property type="entry name" value="Sig_transdc_resp-reg_receiver"/>
</dbReference>
<evidence type="ECO:0000313" key="11">
    <source>
        <dbReference type="Proteomes" id="UP000184731"/>
    </source>
</evidence>
<feature type="active site" evidence="5 6">
    <location>
        <position position="173"/>
    </location>
</feature>
<dbReference type="PANTHER" id="PTHR42872:SF6">
    <property type="entry name" value="PROTEIN-GLUTAMATE METHYLESTERASE_PROTEIN-GLUTAMINE GLUTAMINASE"/>
    <property type="match status" value="1"/>
</dbReference>
<dbReference type="Pfam" id="PF01339">
    <property type="entry name" value="CheB_methylest"/>
    <property type="match status" value="1"/>
</dbReference>
<evidence type="ECO:0000256" key="1">
    <source>
        <dbReference type="ARBA" id="ARBA00022490"/>
    </source>
</evidence>
<comment type="PTM">
    <text evidence="5">Phosphorylated by CheA. Phosphorylation of the N-terminal regulatory domain activates the methylesterase activity.</text>
</comment>
<dbReference type="EC" id="3.1.1.61" evidence="5"/>
<comment type="subcellular location">
    <subcellularLocation>
        <location evidence="5">Cytoplasm</location>
    </subcellularLocation>
</comment>
<comment type="similarity">
    <text evidence="5">Belongs to the CheB family.</text>
</comment>
<feature type="active site" evidence="5 6">
    <location>
        <position position="201"/>
    </location>
</feature>
<dbReference type="SMART" id="SM00448">
    <property type="entry name" value="REC"/>
    <property type="match status" value="1"/>
</dbReference>
<dbReference type="InterPro" id="IPR011006">
    <property type="entry name" value="CheY-like_superfamily"/>
</dbReference>
<evidence type="ECO:0000313" key="10">
    <source>
        <dbReference type="EMBL" id="APJ03133.1"/>
    </source>
</evidence>
<reference evidence="10 11" key="1">
    <citation type="submission" date="2016-10" db="EMBL/GenBank/DDBJ databases">
        <title>Silvanigrella aquatica sp. nov., isolated from a freshwater lake located in the Black Forest, Germany, description of Silvanigrellaceae fam. nov., Silvanigrellales ord. nov., reclassification of the order Bdellovibrionales in the class Oligoflexia, reclassification of the families Bacteriovoracaceae and Halobacteriovoraceae in the new order Bacteriovoracales ord. nov., and reclassification of the family Pseudobacteriovoracaceae in the order Oligoflexiales.</title>
        <authorList>
            <person name="Hahn M.W."/>
            <person name="Schmidt J."/>
            <person name="Koll U."/>
            <person name="Rohde M."/>
            <person name="Verbag S."/>
            <person name="Pitt A."/>
            <person name="Nakai R."/>
            <person name="Naganuma T."/>
            <person name="Lang E."/>
        </authorList>
    </citation>
    <scope>NUCLEOTIDE SEQUENCE [LARGE SCALE GENOMIC DNA]</scope>
    <source>
        <strain evidence="10 11">MWH-Nonnen-W8red</strain>
    </source>
</reference>
<protein>
    <recommendedName>
        <fullName evidence="5">Protein-glutamate methylesterase/protein-glutamine glutaminase</fullName>
        <ecNumber evidence="5">3.1.1.61</ecNumber>
        <ecNumber evidence="5">3.5.1.44</ecNumber>
    </recommendedName>
</protein>
<dbReference type="InterPro" id="IPR008248">
    <property type="entry name" value="CheB-like"/>
</dbReference>
<comment type="catalytic activity">
    <reaction evidence="4 5">
        <text>[protein]-L-glutamate 5-O-methyl ester + H2O = L-glutamyl-[protein] + methanol + H(+)</text>
        <dbReference type="Rhea" id="RHEA:23236"/>
        <dbReference type="Rhea" id="RHEA-COMP:10208"/>
        <dbReference type="Rhea" id="RHEA-COMP:10311"/>
        <dbReference type="ChEBI" id="CHEBI:15377"/>
        <dbReference type="ChEBI" id="CHEBI:15378"/>
        <dbReference type="ChEBI" id="CHEBI:17790"/>
        <dbReference type="ChEBI" id="CHEBI:29973"/>
        <dbReference type="ChEBI" id="CHEBI:82795"/>
        <dbReference type="EC" id="3.1.1.61"/>
    </reaction>
</comment>
<dbReference type="Gene3D" id="3.40.50.180">
    <property type="entry name" value="Methylesterase CheB, C-terminal domain"/>
    <property type="match status" value="1"/>
</dbReference>
<comment type="domain">
    <text evidence="5">Contains a C-terminal catalytic domain, and an N-terminal region which modulates catalytic activity.</text>
</comment>